<dbReference type="SMART" id="SM00028">
    <property type="entry name" value="TPR"/>
    <property type="match status" value="7"/>
</dbReference>
<evidence type="ECO:0000256" key="3">
    <source>
        <dbReference type="PROSITE-ProRule" id="PRU00339"/>
    </source>
</evidence>
<protein>
    <submittedName>
        <fullName evidence="5">Tetratricopeptide repeat protein</fullName>
    </submittedName>
</protein>
<dbReference type="PROSITE" id="PS50005">
    <property type="entry name" value="TPR"/>
    <property type="match status" value="1"/>
</dbReference>
<evidence type="ECO:0000256" key="4">
    <source>
        <dbReference type="SAM" id="MobiDB-lite"/>
    </source>
</evidence>
<proteinExistence type="predicted"/>
<dbReference type="Pfam" id="PF12895">
    <property type="entry name" value="ANAPC3"/>
    <property type="match status" value="1"/>
</dbReference>
<keyword evidence="1" id="KW-0677">Repeat</keyword>
<dbReference type="PANTHER" id="PTHR44943">
    <property type="entry name" value="CELLULOSE SYNTHASE OPERON PROTEIN C"/>
    <property type="match status" value="1"/>
</dbReference>
<dbReference type="InterPro" id="IPR013105">
    <property type="entry name" value="TPR_2"/>
</dbReference>
<dbReference type="PANTHER" id="PTHR44943:SF8">
    <property type="entry name" value="TPR REPEAT-CONTAINING PROTEIN MJ0263"/>
    <property type="match status" value="1"/>
</dbReference>
<organism evidence="5 6">
    <name type="scientific">Edaphobacter aggregans</name>
    <dbReference type="NCBI Taxonomy" id="570835"/>
    <lineage>
        <taxon>Bacteria</taxon>
        <taxon>Pseudomonadati</taxon>
        <taxon>Acidobacteriota</taxon>
        <taxon>Terriglobia</taxon>
        <taxon>Terriglobales</taxon>
        <taxon>Acidobacteriaceae</taxon>
        <taxon>Edaphobacter</taxon>
    </lineage>
</organism>
<keyword evidence="2 3" id="KW-0802">TPR repeat</keyword>
<dbReference type="EMBL" id="RSDW01000001">
    <property type="protein sequence ID" value="RSL15610.1"/>
    <property type="molecule type" value="Genomic_DNA"/>
</dbReference>
<dbReference type="Proteomes" id="UP000269669">
    <property type="component" value="Unassembled WGS sequence"/>
</dbReference>
<feature type="repeat" description="TPR" evidence="3">
    <location>
        <begin position="286"/>
        <end position="319"/>
    </location>
</feature>
<evidence type="ECO:0000313" key="5">
    <source>
        <dbReference type="EMBL" id="RSL15610.1"/>
    </source>
</evidence>
<keyword evidence="6" id="KW-1185">Reference proteome</keyword>
<dbReference type="InterPro" id="IPR051685">
    <property type="entry name" value="Ycf3/AcsC/BcsC/TPR_MFPF"/>
</dbReference>
<dbReference type="SUPFAM" id="SSF48452">
    <property type="entry name" value="TPR-like"/>
    <property type="match status" value="2"/>
</dbReference>
<feature type="compositionally biased region" description="Polar residues" evidence="4">
    <location>
        <begin position="376"/>
        <end position="387"/>
    </location>
</feature>
<name>A0A3R9NWZ0_9BACT</name>
<dbReference type="Gene3D" id="1.25.40.10">
    <property type="entry name" value="Tetratricopeptide repeat domain"/>
    <property type="match status" value="1"/>
</dbReference>
<evidence type="ECO:0000313" key="6">
    <source>
        <dbReference type="Proteomes" id="UP000269669"/>
    </source>
</evidence>
<gene>
    <name evidence="5" type="ORF">EDE15_1101</name>
</gene>
<reference evidence="5 6" key="1">
    <citation type="submission" date="2018-12" db="EMBL/GenBank/DDBJ databases">
        <title>Sequencing of bacterial isolates from soil warming experiment in Harvard Forest, Massachusetts, USA.</title>
        <authorList>
            <person name="Deangelis K."/>
        </authorList>
    </citation>
    <scope>NUCLEOTIDE SEQUENCE [LARGE SCALE GENOMIC DNA]</scope>
    <source>
        <strain evidence="5 6">EB153</strain>
    </source>
</reference>
<evidence type="ECO:0000256" key="2">
    <source>
        <dbReference type="ARBA" id="ARBA00022803"/>
    </source>
</evidence>
<accession>A0A3R9NWZ0</accession>
<dbReference type="Pfam" id="PF07719">
    <property type="entry name" value="TPR_2"/>
    <property type="match status" value="1"/>
</dbReference>
<evidence type="ECO:0000256" key="1">
    <source>
        <dbReference type="ARBA" id="ARBA00022737"/>
    </source>
</evidence>
<dbReference type="InterPro" id="IPR019734">
    <property type="entry name" value="TPR_rpt"/>
</dbReference>
<feature type="region of interest" description="Disordered" evidence="4">
    <location>
        <begin position="370"/>
        <end position="395"/>
    </location>
</feature>
<comment type="caution">
    <text evidence="5">The sequence shown here is derived from an EMBL/GenBank/DDBJ whole genome shotgun (WGS) entry which is preliminary data.</text>
</comment>
<dbReference type="Pfam" id="PF13432">
    <property type="entry name" value="TPR_16"/>
    <property type="match status" value="1"/>
</dbReference>
<dbReference type="AlphaFoldDB" id="A0A3R9NWZ0"/>
<dbReference type="PROSITE" id="PS50293">
    <property type="entry name" value="TPR_REGION"/>
    <property type="match status" value="1"/>
</dbReference>
<dbReference type="InterPro" id="IPR011990">
    <property type="entry name" value="TPR-like_helical_dom_sf"/>
</dbReference>
<sequence>MVQRIHGSCSSRCAYNSDAAIMIRVKGELRLPFFFFPFTLRSRSLMNRLRVAIVAVIALSVCAPASRAQLVDKPNTAPANAQQNLLQLRQMIDRGHAAEALKQLDTLAMQHPVPAGADTVRGLALYSQNRFVEADAAFASALKLDAHDEEATQMRGLTLFRLGKPTDAIPLLEAEHNWTSQTKVDPNYVLALCYLDTRRYDDARHAFAMQYGFGPDSASAYLLAARMLLRREYVPVAQAFARKALELDPQLPLAHALLGEVALAGQHLDDAIAEFEKERTRNPLDGGVYDRLGDAYTRAGDYTKAQQALQQALLLEPNSTGPYILLGKVLLKRQDPVGAVMYLERAEKMDPTNYMTHSLLGQAYRALGRTEDASRETQMAQKIQSASEPKIETVH</sequence>